<feature type="domain" description="CAAX prenyl protease 2/Lysostaphin resistance protein A-like" evidence="2">
    <location>
        <begin position="102"/>
        <end position="207"/>
    </location>
</feature>
<organism evidence="4 5">
    <name type="scientific">Streptomyces alkaliterrae</name>
    <dbReference type="NCBI Taxonomy" id="2213162"/>
    <lineage>
        <taxon>Bacteria</taxon>
        <taxon>Bacillati</taxon>
        <taxon>Actinomycetota</taxon>
        <taxon>Actinomycetes</taxon>
        <taxon>Kitasatosporales</taxon>
        <taxon>Streptomycetaceae</taxon>
        <taxon>Streptomyces</taxon>
    </lineage>
</organism>
<dbReference type="GO" id="GO:0008237">
    <property type="term" value="F:metallopeptidase activity"/>
    <property type="evidence" value="ECO:0007669"/>
    <property type="project" value="UniProtKB-KW"/>
</dbReference>
<dbReference type="GO" id="GO:0006508">
    <property type="term" value="P:proteolysis"/>
    <property type="evidence" value="ECO:0007669"/>
    <property type="project" value="UniProtKB-KW"/>
</dbReference>
<keyword evidence="1" id="KW-1133">Transmembrane helix</keyword>
<protein>
    <submittedName>
        <fullName evidence="4">CPBP family intramembrane metalloprotease</fullName>
    </submittedName>
</protein>
<dbReference type="AlphaFoldDB" id="A0A5P0YW48"/>
<feature type="transmembrane region" description="Helical" evidence="1">
    <location>
        <begin position="195"/>
        <end position="216"/>
    </location>
</feature>
<dbReference type="InterPro" id="IPR015837">
    <property type="entry name" value="UCP026622_CAAX_protease"/>
</dbReference>
<name>A0A5P0YW48_9ACTN</name>
<dbReference type="InterPro" id="IPR003675">
    <property type="entry name" value="Rce1/LyrA-like_dom"/>
</dbReference>
<keyword evidence="1" id="KW-0812">Transmembrane</keyword>
<dbReference type="GO" id="GO:0004175">
    <property type="term" value="F:endopeptidase activity"/>
    <property type="evidence" value="ECO:0007669"/>
    <property type="project" value="UniProtKB-ARBA"/>
</dbReference>
<dbReference type="Proteomes" id="UP000517765">
    <property type="component" value="Unassembled WGS sequence"/>
</dbReference>
<dbReference type="OrthoDB" id="3291654at2"/>
<proteinExistence type="predicted"/>
<keyword evidence="1" id="KW-0472">Membrane</keyword>
<dbReference type="Pfam" id="PF02517">
    <property type="entry name" value="Rce1-like"/>
    <property type="match status" value="1"/>
</dbReference>
<keyword evidence="4" id="KW-0645">Protease</keyword>
<dbReference type="EMBL" id="JABJXA010000216">
    <property type="protein sequence ID" value="MBB1261836.1"/>
    <property type="molecule type" value="Genomic_DNA"/>
</dbReference>
<dbReference type="PIRSF" id="PIRSF026622">
    <property type="entry name" value="Proteas_026622"/>
    <property type="match status" value="1"/>
</dbReference>
<reference evidence="3" key="3">
    <citation type="journal article" name="Syst. Appl. Microbiol.">
        <title>Streptomyces alkaliterrae sp. nov., isolated from an alkaline soil, and emended descriptions of Streptomyces alkaliphilus, Streptomyces calidiresistens and Streptomyces durbertensis.</title>
        <authorList>
            <person name="Swiecimska M."/>
            <person name="Golinska P."/>
            <person name="Nouioui I."/>
            <person name="Wypij M."/>
            <person name="Rai M."/>
            <person name="Sangal V."/>
            <person name="Goodfellow M."/>
        </authorList>
    </citation>
    <scope>NUCLEOTIDE SEQUENCE</scope>
    <source>
        <strain evidence="3">OF8</strain>
    </source>
</reference>
<reference evidence="4 5" key="1">
    <citation type="submission" date="2019-10" db="EMBL/GenBank/DDBJ databases">
        <title>Streptomyces sp. nov., a novel actinobacterium isolated from alkaline environment.</title>
        <authorList>
            <person name="Golinska P."/>
        </authorList>
    </citation>
    <scope>NUCLEOTIDE SEQUENCE [LARGE SCALE GENOMIC DNA]</scope>
    <source>
        <strain evidence="4 5">OF1</strain>
    </source>
</reference>
<keyword evidence="5" id="KW-1185">Reference proteome</keyword>
<evidence type="ECO:0000313" key="4">
    <source>
        <dbReference type="EMBL" id="MQS04513.1"/>
    </source>
</evidence>
<evidence type="ECO:0000313" key="5">
    <source>
        <dbReference type="Proteomes" id="UP000320857"/>
    </source>
</evidence>
<accession>A0A5P0YW48</accession>
<gene>
    <name evidence="4" type="ORF">FNX44_022090</name>
    <name evidence="3" type="ORF">H3147_23910</name>
</gene>
<sequence length="227" mass="22916">MLAATNVVANRVAPRTSVPLSLTTATALAALARARGHGWSALGLGPDRLGHGARLGGRAAAAVALLYAAGALLPATRPLFADQRAAPDLPGLLRQSLVDVPLGTVLPEEIAFRSVLPALLSDAFGERAGRALPVLLFGLWHVLPSADLVTANPALASASAAGTGARRTTAALGAVVTTSVGGALFTAARARSGSLLAPALLHAALNSLGYLAAWTVTRPRGQRRGRG</sequence>
<evidence type="ECO:0000313" key="3">
    <source>
        <dbReference type="EMBL" id="MBB1261836.1"/>
    </source>
</evidence>
<evidence type="ECO:0000313" key="6">
    <source>
        <dbReference type="Proteomes" id="UP000517765"/>
    </source>
</evidence>
<comment type="caution">
    <text evidence="4">The sequence shown here is derived from an EMBL/GenBank/DDBJ whole genome shotgun (WGS) entry which is preliminary data.</text>
</comment>
<reference evidence="6" key="2">
    <citation type="submission" date="2020-05" db="EMBL/GenBank/DDBJ databases">
        <title>Classification of alakaliphilic streptomycetes isolated from an alkaline soil next to Lonar Crater, India and a proposal for the recognition of Streptomyces alkaliterrae sp. nov.</title>
        <authorList>
            <person name="Golinska P."/>
        </authorList>
    </citation>
    <scope>NUCLEOTIDE SEQUENCE [LARGE SCALE GENOMIC DNA]</scope>
    <source>
        <strain evidence="6">OF8</strain>
    </source>
</reference>
<feature type="transmembrane region" description="Helical" evidence="1">
    <location>
        <begin position="170"/>
        <end position="189"/>
    </location>
</feature>
<evidence type="ECO:0000256" key="1">
    <source>
        <dbReference type="SAM" id="Phobius"/>
    </source>
</evidence>
<dbReference type="EMBL" id="VJYK02000302">
    <property type="protein sequence ID" value="MQS04513.1"/>
    <property type="molecule type" value="Genomic_DNA"/>
</dbReference>
<dbReference type="Proteomes" id="UP000320857">
    <property type="component" value="Unassembled WGS sequence"/>
</dbReference>
<dbReference type="GO" id="GO:0080120">
    <property type="term" value="P:CAAX-box protein maturation"/>
    <property type="evidence" value="ECO:0007669"/>
    <property type="project" value="UniProtKB-ARBA"/>
</dbReference>
<keyword evidence="4" id="KW-0482">Metalloprotease</keyword>
<evidence type="ECO:0000259" key="2">
    <source>
        <dbReference type="Pfam" id="PF02517"/>
    </source>
</evidence>
<keyword evidence="4" id="KW-0378">Hydrolase</keyword>